<reference evidence="2 3" key="1">
    <citation type="submission" date="2019-05" db="EMBL/GenBank/DDBJ databases">
        <title>Streptomyces marianii sp. nov., a novel marine actinomycete from southern coast of India.</title>
        <authorList>
            <person name="Iniyan A.M."/>
            <person name="Wink J."/>
            <person name="Ramprasad E."/>
            <person name="Ramana C.V."/>
            <person name="Bunk B."/>
            <person name="Sproer C."/>
            <person name="Joseph F.-J.R.S."/>
            <person name="Vincent S.G.P."/>
        </authorList>
    </citation>
    <scope>NUCLEOTIDE SEQUENCE [LARGE SCALE GENOMIC DNA]</scope>
    <source>
        <strain evidence="2 3">ICN19</strain>
    </source>
</reference>
<comment type="caution">
    <text evidence="2">The sequence shown here is derived from an EMBL/GenBank/DDBJ whole genome shotgun (WGS) entry which is preliminary data.</text>
</comment>
<gene>
    <name evidence="2" type="ORF">FEF34_38170</name>
</gene>
<feature type="region of interest" description="Disordered" evidence="1">
    <location>
        <begin position="1"/>
        <end position="22"/>
    </location>
</feature>
<keyword evidence="3" id="KW-1185">Reference proteome</keyword>
<dbReference type="RefSeq" id="WP_138058041.1">
    <property type="nucleotide sequence ID" value="NZ_VAWE01000002.1"/>
</dbReference>
<dbReference type="EMBL" id="VAWE01000002">
    <property type="protein sequence ID" value="TLQ39229.1"/>
    <property type="molecule type" value="Genomic_DNA"/>
</dbReference>
<dbReference type="Proteomes" id="UP000305921">
    <property type="component" value="Unassembled WGS sequence"/>
</dbReference>
<name>A0A5R9DRV6_9ACTN</name>
<feature type="compositionally biased region" description="Polar residues" evidence="1">
    <location>
        <begin position="1"/>
        <end position="15"/>
    </location>
</feature>
<proteinExistence type="predicted"/>
<accession>A0A5R9DRV6</accession>
<organism evidence="2 3">
    <name type="scientific">Streptomyces marianii</name>
    <dbReference type="NCBI Taxonomy" id="1817406"/>
    <lineage>
        <taxon>Bacteria</taxon>
        <taxon>Bacillati</taxon>
        <taxon>Actinomycetota</taxon>
        <taxon>Actinomycetes</taxon>
        <taxon>Kitasatosporales</taxon>
        <taxon>Streptomycetaceae</taxon>
        <taxon>Streptomyces</taxon>
    </lineage>
</organism>
<evidence type="ECO:0000313" key="3">
    <source>
        <dbReference type="Proteomes" id="UP000305921"/>
    </source>
</evidence>
<dbReference type="AlphaFoldDB" id="A0A5R9DRV6"/>
<sequence>MEANVMTGQESTPTSRAEVMDAKSEARWKRVEGYRRQRGIDCGWDAQLKVSPYVGDSFALIESTDDLMPEEEFYLQHYATPKQRKRLRKNWNRALRGAYGSNPTG</sequence>
<protein>
    <submittedName>
        <fullName evidence="2">Uncharacterized protein</fullName>
    </submittedName>
</protein>
<evidence type="ECO:0000256" key="1">
    <source>
        <dbReference type="SAM" id="MobiDB-lite"/>
    </source>
</evidence>
<evidence type="ECO:0000313" key="2">
    <source>
        <dbReference type="EMBL" id="TLQ39229.1"/>
    </source>
</evidence>